<feature type="coiled-coil region" evidence="10">
    <location>
        <begin position="9"/>
        <end position="47"/>
    </location>
</feature>
<evidence type="ECO:0000256" key="7">
    <source>
        <dbReference type="ARBA" id="ARBA00023212"/>
    </source>
</evidence>
<evidence type="ECO:0000256" key="9">
    <source>
        <dbReference type="ARBA" id="ARBA00031573"/>
    </source>
</evidence>
<evidence type="ECO:0000256" key="4">
    <source>
        <dbReference type="ARBA" id="ARBA00022490"/>
    </source>
</evidence>
<dbReference type="ExpressionAtlas" id="G3V488">
    <property type="expression patterns" value="baseline and differential"/>
</dbReference>
<keyword evidence="6" id="KW-0969">Cilium</keyword>
<dbReference type="GeneTree" id="ENSGT00940000154427"/>
<keyword evidence="14 15" id="KW-1267">Proteomics identification</keyword>
<reference evidence="12 13" key="3">
    <citation type="journal article" date="2004" name="Nature">
        <title>Finishing the euchromatic sequence of the human genome.</title>
        <authorList>
            <consortium name="International Human Genome Sequencing Consortium"/>
        </authorList>
    </citation>
    <scope>NUCLEOTIDE SEQUENCE [LARGE SCALE GENOMIC DNA]</scope>
</reference>
<feature type="domain" description="DUF4515" evidence="11">
    <location>
        <begin position="1"/>
        <end position="124"/>
    </location>
</feature>
<dbReference type="EMBL" id="AC005484">
    <property type="status" value="NOT_ANNOTATED_CDS"/>
    <property type="molecule type" value="Genomic_DNA"/>
</dbReference>
<reference evidence="12" key="5">
    <citation type="submission" date="2025-09" db="UniProtKB">
        <authorList>
            <consortium name="Ensembl"/>
        </authorList>
    </citation>
    <scope>IDENTIFICATION</scope>
</reference>
<evidence type="ECO:0000256" key="3">
    <source>
        <dbReference type="ARBA" id="ARBA00015392"/>
    </source>
</evidence>
<comment type="similarity">
    <text evidence="2">Belongs to the BBOF1 family.</text>
</comment>
<evidence type="ECO:0000313" key="12">
    <source>
        <dbReference type="Ensembl" id="ENSP00000451659.1"/>
    </source>
</evidence>
<evidence type="ECO:0000313" key="13">
    <source>
        <dbReference type="Proteomes" id="UP000005640"/>
    </source>
</evidence>
<dbReference type="ChiTaRS" id="BBOF1">
    <property type="organism name" value="human"/>
</dbReference>
<dbReference type="ProteomicsDB" id="33166"/>
<evidence type="ECO:0007829" key="14">
    <source>
        <dbReference type="PeptideAtlas" id="G3V488"/>
    </source>
</evidence>
<keyword evidence="8" id="KW-0966">Cell projection</keyword>
<dbReference type="VEuPathDB" id="HostDB:ENSG00000119636"/>
<evidence type="ECO:0000256" key="2">
    <source>
        <dbReference type="ARBA" id="ARBA00007508"/>
    </source>
</evidence>
<name>G3V488_HUMAN</name>
<dbReference type="OrthoDB" id="441129at2759"/>
<proteinExistence type="evidence at protein level"/>
<dbReference type="InterPro" id="IPR032777">
    <property type="entry name" value="DUF4515"/>
</dbReference>
<reference evidence="12 13" key="2">
    <citation type="journal article" date="2003" name="Nature">
        <title>The DNA sequence and analysis of human chromosome 14.</title>
        <authorList>
            <person name="Heilig R."/>
            <person name="Eckenberg R."/>
            <person name="Petit J.L."/>
            <person name="Fonknechten N."/>
            <person name="Da Silva C."/>
            <person name="Cattolico L."/>
            <person name="Levy M."/>
            <person name="Barbe V."/>
            <person name="de Berardinis V."/>
            <person name="Ureta-Vidal A."/>
            <person name="Pelletier E."/>
            <person name="Vico V."/>
            <person name="Anthouard V."/>
            <person name="Rowen L."/>
            <person name="Madan A."/>
            <person name="Qin S."/>
            <person name="Sun H."/>
            <person name="Du H."/>
            <person name="Pepin K."/>
            <person name="Artiguenave F."/>
            <person name="Robert C."/>
            <person name="Cruaud C."/>
            <person name="Bruls T."/>
            <person name="Jaillon O."/>
            <person name="Friedlander L."/>
            <person name="Samson G."/>
            <person name="Brottier P."/>
            <person name="Cure S."/>
            <person name="Segurens B."/>
            <person name="Aniere F."/>
            <person name="Samain S."/>
            <person name="Crespeau H."/>
            <person name="Abbasi N."/>
            <person name="Aiach N."/>
            <person name="Boscus D."/>
            <person name="Dickhoff R."/>
            <person name="Dors M."/>
            <person name="Dubois I."/>
            <person name="Friedman C."/>
            <person name="Gouyvenoux M."/>
            <person name="James R."/>
            <person name="Madan A."/>
            <person name="Mairey-Estrada B."/>
            <person name="Mangenot S."/>
            <person name="Martins N."/>
            <person name="Menard M."/>
            <person name="Oztas S."/>
            <person name="Ratcliffe A."/>
            <person name="Shaffer T."/>
            <person name="Trask B."/>
            <person name="Vacherie B."/>
            <person name="Bellemere C."/>
            <person name="Belser C."/>
            <person name="Besnard-Gonnet M."/>
            <person name="Bartol-Mavel D."/>
            <person name="Boutard M."/>
            <person name="Briez-Silla S."/>
            <person name="Combette S."/>
            <person name="Dufosse-Laurent V."/>
            <person name="Ferron C."/>
            <person name="Lechaplais C."/>
            <person name="Louesse C."/>
            <person name="Muselet D."/>
            <person name="Magdelenat G."/>
            <person name="Pateau E."/>
            <person name="Petit E."/>
            <person name="Sirvain-Trukniewicz P."/>
            <person name="Trybou A."/>
            <person name="Vega-Czarny N."/>
            <person name="Bataille E."/>
            <person name="Bluet E."/>
            <person name="Bordelais I."/>
            <person name="Dubois M."/>
            <person name="Dumont C."/>
            <person name="Guerin T."/>
            <person name="Haffray S."/>
            <person name="Hammadi R."/>
            <person name="Muanga J."/>
            <person name="Pellouin V."/>
            <person name="Robert D."/>
            <person name="Wunderle E."/>
            <person name="Gauguet G."/>
            <person name="Roy A."/>
            <person name="Sainte-Marthe L."/>
            <person name="Verdier J."/>
            <person name="Verdier-Discala C."/>
            <person name="Hillier L."/>
            <person name="Fulton L."/>
            <person name="McPherson J."/>
            <person name="Matsuda F."/>
            <person name="Wilson R."/>
            <person name="Scarpelli C."/>
            <person name="Gyapay G."/>
            <person name="Wincker P."/>
            <person name="Saurin W."/>
            <person name="Quetier F."/>
            <person name="Waterston R."/>
            <person name="Hood L."/>
            <person name="Weissenbach J."/>
        </authorList>
    </citation>
    <scope>NUCLEOTIDE SEQUENCE [LARGE SCALE GENOMIC DNA]</scope>
</reference>
<evidence type="ECO:0007829" key="15">
    <source>
        <dbReference type="ProteomicsDB" id="G3V488"/>
    </source>
</evidence>
<evidence type="ECO:0000256" key="5">
    <source>
        <dbReference type="ARBA" id="ARBA00023054"/>
    </source>
</evidence>
<keyword evidence="5 10" id="KW-0175">Coiled coil</keyword>
<dbReference type="Ensembl" id="ENST00000464394.5">
    <property type="protein sequence ID" value="ENSP00000451659.1"/>
    <property type="gene ID" value="ENSG00000119636.17"/>
</dbReference>
<keyword evidence="4" id="KW-0963">Cytoplasm</keyword>
<dbReference type="HGNC" id="HGNC:19855">
    <property type="gene designation" value="BBOF1"/>
</dbReference>
<gene>
    <name evidence="12" type="primary">BBOF1</name>
</gene>
<feature type="non-terminal residue" evidence="12">
    <location>
        <position position="124"/>
    </location>
</feature>
<dbReference type="AlphaFoldDB" id="G3V488"/>
<evidence type="ECO:0000256" key="8">
    <source>
        <dbReference type="ARBA" id="ARBA00023273"/>
    </source>
</evidence>
<protein>
    <recommendedName>
        <fullName evidence="3">Basal body-orientation factor 1</fullName>
    </recommendedName>
    <alternativeName>
        <fullName evidence="9">Coiled-coil domain-containing protein 176</fullName>
    </alternativeName>
</protein>
<dbReference type="PANTHER" id="PTHR14845">
    <property type="entry name" value="COILED-COIL DOMAIN-CONTAINING 166"/>
    <property type="match status" value="1"/>
</dbReference>
<keyword evidence="7" id="KW-0206">Cytoskeleton</keyword>
<dbReference type="SMR" id="G3V488"/>
<dbReference type="Proteomes" id="UP000005640">
    <property type="component" value="Chromosome 14"/>
</dbReference>
<dbReference type="Pfam" id="PF14988">
    <property type="entry name" value="DUF4515"/>
    <property type="match status" value="1"/>
</dbReference>
<evidence type="ECO:0000256" key="1">
    <source>
        <dbReference type="ARBA" id="ARBA00004120"/>
    </source>
</evidence>
<comment type="subcellular location">
    <subcellularLocation>
        <location evidence="1">Cytoplasm</location>
        <location evidence="1">Cytoskeleton</location>
        <location evidence="1">Cilium basal body</location>
    </subcellularLocation>
</comment>
<accession>G3V488</accession>
<evidence type="ECO:0000256" key="10">
    <source>
        <dbReference type="SAM" id="Coils"/>
    </source>
</evidence>
<evidence type="ECO:0000259" key="11">
    <source>
        <dbReference type="Pfam" id="PF14988"/>
    </source>
</evidence>
<keyword evidence="13" id="KW-1185">Reference proteome</keyword>
<reference evidence="12" key="4">
    <citation type="submission" date="2025-08" db="UniProtKB">
        <authorList>
            <consortium name="Ensembl"/>
        </authorList>
    </citation>
    <scope>IDENTIFICATION</scope>
</reference>
<dbReference type="PANTHER" id="PTHR14845:SF5">
    <property type="entry name" value="BASAL BODY-ORIENTATION FACTOR 1"/>
    <property type="match status" value="1"/>
</dbReference>
<sequence length="124" mass="15004">MIHTELKAVRQFQKRKIQVERELDDLKENLRNTERIHQETLRRLESRFFEEKHRLEQEAEKKIIMLAERAHHEAIVQLNDAGRNVFKENDYLQKALAYHLKETDALQKNSQKLQESHTLLLHQK</sequence>
<dbReference type="MassIVE" id="G3V488"/>
<evidence type="ECO:0000256" key="6">
    <source>
        <dbReference type="ARBA" id="ARBA00023069"/>
    </source>
</evidence>
<reference evidence="12 13" key="1">
    <citation type="journal article" date="2001" name="Nature">
        <title>Initial sequencing and analysis of the human genome.</title>
        <authorList>
            <consortium name="International Human Genome Sequencing Consortium"/>
            <person name="Lander E.S."/>
            <person name="Linton L.M."/>
            <person name="Birren B."/>
            <person name="Nusbaum C."/>
            <person name="Zody M.C."/>
            <person name="Baldwin J."/>
            <person name="Devon K."/>
            <person name="Dewar K."/>
            <person name="Doyle M."/>
            <person name="FitzHugh W."/>
            <person name="Funke R."/>
            <person name="Gage D."/>
            <person name="Harris K."/>
            <person name="Heaford A."/>
            <person name="Howland J."/>
            <person name="Kann L."/>
            <person name="Lehoczky J."/>
            <person name="LeVine R."/>
            <person name="McEwan P."/>
            <person name="McKernan K."/>
            <person name="Meldrim J."/>
            <person name="Mesirov J.P."/>
            <person name="Miranda C."/>
            <person name="Morris W."/>
            <person name="Naylor J."/>
            <person name="Raymond C."/>
            <person name="Rosetti M."/>
            <person name="Santos R."/>
            <person name="Sheridan A."/>
            <person name="Sougnez C."/>
            <person name="Stange-Thomann N."/>
            <person name="Stojanovic N."/>
            <person name="Subramanian A."/>
            <person name="Wyman D."/>
            <person name="Rogers J."/>
            <person name="Sulston J."/>
            <person name="Ainscough R."/>
            <person name="Beck S."/>
            <person name="Bentley D."/>
            <person name="Burton J."/>
            <person name="Clee C."/>
            <person name="Carter N."/>
            <person name="Coulson A."/>
            <person name="Deadman R."/>
            <person name="Deloukas P."/>
            <person name="Dunham A."/>
            <person name="Dunham I."/>
            <person name="Durbin R."/>
            <person name="French L."/>
            <person name="Grafham D."/>
            <person name="Gregory S."/>
            <person name="Hubbard T."/>
            <person name="Humphray S."/>
            <person name="Hunt A."/>
            <person name="Jones M."/>
            <person name="Lloyd C."/>
            <person name="McMurray A."/>
            <person name="Matthews L."/>
            <person name="Mercer S."/>
            <person name="Milne S."/>
            <person name="Mullikin J.C."/>
            <person name="Mungall A."/>
            <person name="Plumb R."/>
            <person name="Ross M."/>
            <person name="Shownkeen R."/>
            <person name="Sims S."/>
            <person name="Waterston R.H."/>
            <person name="Wilson R.K."/>
            <person name="Hillier L.W."/>
            <person name="McPherson J.D."/>
            <person name="Marra M.A."/>
            <person name="Mardis E.R."/>
            <person name="Fulton L.A."/>
            <person name="Chinwalla A.T."/>
            <person name="Pepin K.H."/>
            <person name="Gish W.R."/>
            <person name="Chissoe S.L."/>
            <person name="Wendl M.C."/>
            <person name="Delehaunty K.D."/>
            <person name="Miner T.L."/>
            <person name="Delehaunty A."/>
            <person name="Kramer J.B."/>
            <person name="Cook L.L."/>
            <person name="Fulton R.S."/>
            <person name="Johnson D.L."/>
            <person name="Minx P.J."/>
            <person name="Clifton S.W."/>
            <person name="Hawkins T."/>
            <person name="Branscomb E."/>
            <person name="Predki P."/>
            <person name="Richardson P."/>
            <person name="Wenning S."/>
            <person name="Slezak T."/>
            <person name="Doggett N."/>
            <person name="Cheng J.F."/>
            <person name="Olsen A."/>
            <person name="Lucas S."/>
            <person name="Elkin C."/>
            <person name="Uberbacher E."/>
            <person name="Frazier M."/>
            <person name="Gibbs R.A."/>
            <person name="Muzny D.M."/>
            <person name="Scherer S.E."/>
            <person name="Bouck J.B."/>
            <person name="Sodergren E.J."/>
            <person name="Worley K.C."/>
            <person name="Rives C.M."/>
            <person name="Gorrell J.H."/>
            <person name="Metzker M.L."/>
            <person name="Naylor S.L."/>
            <person name="Kucherlapati R.S."/>
            <person name="Nelson D.L."/>
            <person name="Weinstock G.M."/>
            <person name="Sakaki Y."/>
            <person name="Fujiyama A."/>
            <person name="Hattori M."/>
            <person name="Yada T."/>
            <person name="Toyoda A."/>
            <person name="Itoh T."/>
            <person name="Kawagoe C."/>
            <person name="Watanabe H."/>
            <person name="Totoki Y."/>
            <person name="Taylor T."/>
            <person name="Weissenbach J."/>
            <person name="Heilig R."/>
            <person name="Saurin W."/>
            <person name="Artiguenave F."/>
            <person name="Brottier P."/>
            <person name="Bruls T."/>
            <person name="Pelletier E."/>
            <person name="Robert C."/>
            <person name="Wincker P."/>
            <person name="Smith D.R."/>
            <person name="Doucette-Stamm L."/>
            <person name="Rubenfield M."/>
            <person name="Weinstock K."/>
            <person name="Lee H.M."/>
            <person name="Dubois J."/>
            <person name="Rosenthal A."/>
            <person name="Platzer M."/>
            <person name="Nyakatura G."/>
            <person name="Taudien S."/>
            <person name="Rump A."/>
            <person name="Yang H."/>
            <person name="Yu J."/>
            <person name="Wang J."/>
            <person name="Huang G."/>
            <person name="Gu J."/>
            <person name="Hood L."/>
            <person name="Rowen L."/>
            <person name="Madan A."/>
            <person name="Qin S."/>
            <person name="Davis R.W."/>
            <person name="Federspiel N.A."/>
            <person name="Abola A.P."/>
            <person name="Proctor M.J."/>
            <person name="Myers R.M."/>
            <person name="Schmutz J."/>
            <person name="Dickson M."/>
            <person name="Grimwood J."/>
            <person name="Cox D.R."/>
            <person name="Olson M.V."/>
            <person name="Kaul R."/>
            <person name="Raymond C."/>
            <person name="Shimizu N."/>
            <person name="Kawasaki K."/>
            <person name="Minoshima S."/>
            <person name="Evans G.A."/>
            <person name="Athanasiou M."/>
            <person name="Schultz R."/>
            <person name="Roe B.A."/>
            <person name="Chen F."/>
            <person name="Pan H."/>
            <person name="Ramser J."/>
            <person name="Lehrach H."/>
            <person name="Reinhardt R."/>
            <person name="McCombie W.R."/>
            <person name="de la Bastide M."/>
            <person name="Dedhia N."/>
            <person name="Blocker H."/>
            <person name="Hornischer K."/>
            <person name="Nordsiek G."/>
            <person name="Agarwala R."/>
            <person name="Aravind L."/>
            <person name="Bailey J.A."/>
            <person name="Bateman A."/>
            <person name="Batzoglou S."/>
            <person name="Birney E."/>
            <person name="Bork P."/>
            <person name="Brown D.G."/>
            <person name="Burge C.B."/>
            <person name="Cerutti L."/>
            <person name="Chen H.C."/>
            <person name="Church D."/>
            <person name="Clamp M."/>
            <person name="Copley R.R."/>
            <person name="Doerks T."/>
            <person name="Eddy S.R."/>
            <person name="Eichler E.E."/>
            <person name="Furey T.S."/>
            <person name="Galagan J."/>
            <person name="Gilbert J.G."/>
            <person name="Harmon C."/>
            <person name="Hayashizaki Y."/>
            <person name="Haussler D."/>
            <person name="Hermjakob H."/>
            <person name="Hokamp K."/>
            <person name="Jang W."/>
            <person name="Johnson L.S."/>
            <person name="Jones T.A."/>
            <person name="Kasif S."/>
            <person name="Kaspryzk A."/>
            <person name="Kennedy S."/>
            <person name="Kent W.J."/>
            <person name="Kitts P."/>
            <person name="Koonin E.V."/>
            <person name="Korf I."/>
            <person name="Kulp D."/>
            <person name="Lancet D."/>
            <person name="Lowe T.M."/>
            <person name="McLysaght A."/>
            <person name="Mikkelsen T."/>
            <person name="Moran J.V."/>
            <person name="Mulder N."/>
            <person name="Pollara V.J."/>
            <person name="Ponting C.P."/>
            <person name="Schuler G."/>
            <person name="Schultz J."/>
            <person name="Slater G."/>
            <person name="Smit A.F."/>
            <person name="Stupka E."/>
            <person name="Szustakowski J."/>
            <person name="Thierry-Mieg D."/>
            <person name="Thierry-Mieg J."/>
            <person name="Wagner L."/>
            <person name="Wallis J."/>
            <person name="Wheeler R."/>
            <person name="Williams A."/>
            <person name="Wolf Y.I."/>
            <person name="Wolfe K.H."/>
            <person name="Yang S.P."/>
            <person name="Yeh R.F."/>
            <person name="Collins F."/>
            <person name="Guyer M.S."/>
            <person name="Peterson J."/>
            <person name="Felsenfeld A."/>
            <person name="Wetterstrand K.A."/>
            <person name="Patrinos A."/>
            <person name="Morgan M.J."/>
            <person name="de Jong P."/>
            <person name="Catanese J.J."/>
            <person name="Osoegawa K."/>
            <person name="Shizuya H."/>
            <person name="Choi S."/>
            <person name="Chen Y.J."/>
        </authorList>
    </citation>
    <scope>NUCLEOTIDE SEQUENCE [LARGE SCALE GENOMIC DNA]</scope>
</reference>
<dbReference type="Antibodypedia" id="156">
    <property type="antibodies" value="35 antibodies from 13 providers"/>
</dbReference>
<organism evidence="12 13">
    <name type="scientific">Homo sapiens</name>
    <name type="common">Human</name>
    <dbReference type="NCBI Taxonomy" id="9606"/>
    <lineage>
        <taxon>Eukaryota</taxon>
        <taxon>Metazoa</taxon>
        <taxon>Chordata</taxon>
        <taxon>Craniata</taxon>
        <taxon>Vertebrata</taxon>
        <taxon>Euteleostomi</taxon>
        <taxon>Mammalia</taxon>
        <taxon>Eutheria</taxon>
        <taxon>Euarchontoglires</taxon>
        <taxon>Primates</taxon>
        <taxon>Haplorrhini</taxon>
        <taxon>Catarrhini</taxon>
        <taxon>Hominidae</taxon>
        <taxon>Homo</taxon>
    </lineage>
</organism>
<dbReference type="UCSC" id="uc059dgq.1">
    <property type="organism name" value="human"/>
</dbReference>
<dbReference type="OMA" id="MEADKWT"/>
<dbReference type="Bgee" id="ENSG00000119636">
    <property type="expression patterns" value="Expressed in bronchial epithelial cell and 188 other cell types or tissues"/>
</dbReference>
<dbReference type="OpenTargets" id="ENSG00000119636"/>
<dbReference type="HOGENOM" id="CLU_163739_0_0_1"/>
<dbReference type="Ensembl" id="ENST00000464394.5">
    <property type="protein sequence ID" value="ENSP00000451659.1"/>
    <property type="gene ID" value="ENSG00000119636.16"/>
</dbReference>